<keyword evidence="5" id="KW-0574">Periplasm</keyword>
<dbReference type="GO" id="GO:1902358">
    <property type="term" value="P:sulfate transmembrane transport"/>
    <property type="evidence" value="ECO:0007669"/>
    <property type="project" value="InterPro"/>
</dbReference>
<dbReference type="NCBIfam" id="NF008106">
    <property type="entry name" value="PRK10852.1"/>
    <property type="match status" value="1"/>
</dbReference>
<dbReference type="GO" id="GO:1901681">
    <property type="term" value="F:sulfur compound binding"/>
    <property type="evidence" value="ECO:0007669"/>
    <property type="project" value="InterPro"/>
</dbReference>
<evidence type="ECO:0000256" key="5">
    <source>
        <dbReference type="ARBA" id="ARBA00022764"/>
    </source>
</evidence>
<dbReference type="GO" id="GO:0140104">
    <property type="term" value="F:molecular carrier activity"/>
    <property type="evidence" value="ECO:0007669"/>
    <property type="project" value="InterPro"/>
</dbReference>
<reference evidence="6 7" key="1">
    <citation type="submission" date="2020-02" db="EMBL/GenBank/DDBJ databases">
        <title>Ideonella bacterium strain TBM-1.</title>
        <authorList>
            <person name="Chen W.-M."/>
        </authorList>
    </citation>
    <scope>NUCLEOTIDE SEQUENCE [LARGE SCALE GENOMIC DNA]</scope>
    <source>
        <strain evidence="6 7">TBM-1</strain>
    </source>
</reference>
<dbReference type="PROSITE" id="PS00757">
    <property type="entry name" value="PROK_SULFATE_BIND_2"/>
    <property type="match status" value="1"/>
</dbReference>
<keyword evidence="4" id="KW-0732">Signal</keyword>
<protein>
    <submittedName>
        <fullName evidence="6">Sulfate ABC transporter substrate-binding protein</fullName>
    </submittedName>
</protein>
<dbReference type="PANTHER" id="PTHR30368">
    <property type="entry name" value="SULFATE-BINDING PROTEIN"/>
    <property type="match status" value="1"/>
</dbReference>
<proteinExistence type="inferred from homology"/>
<evidence type="ECO:0000256" key="1">
    <source>
        <dbReference type="ARBA" id="ARBA00004418"/>
    </source>
</evidence>
<gene>
    <name evidence="6" type="ORF">G3A44_06645</name>
</gene>
<dbReference type="PROSITE" id="PS51257">
    <property type="entry name" value="PROKAR_LIPOPROTEIN"/>
    <property type="match status" value="1"/>
</dbReference>
<evidence type="ECO:0000256" key="3">
    <source>
        <dbReference type="ARBA" id="ARBA00022448"/>
    </source>
</evidence>
<dbReference type="AlphaFoldDB" id="A0A7C9PGE3"/>
<sequence>MPRHEARRTDLARRRWLAAAVGGAACGVSRAAGREISLLNVSYDPTRELYQQYNAAFAEHWRARTGDRVTVQQSHGGSGRQSRAVVEGREADVVTLALSADIDQIAERARLLPLDWQGRLPHRSTPYYSTIVFLVRLGNPRGIRDWEDLAKPGVQVITPNPKSSGGARWNYLAAWAHALRRPGGNEAGAKAYLAALLRNVPVMDTGARGSTLTFIERGIGDVLLAWENEALLAVNRSARGRFEVVVPSSSIRAEPPVAVVDAVVDRRGTRAVAQAYLEHLYSDEGQRIVAENFYRPVMPAMASRYASRFPGVRLHDLPAVFGSWRQAQKVHFSEDGLFDQIYAANAQWQRMLCPSAL</sequence>
<keyword evidence="3" id="KW-0813">Transport</keyword>
<dbReference type="PANTHER" id="PTHR30368:SF2">
    <property type="entry name" value="SULFATE-BINDING PROTEIN"/>
    <property type="match status" value="1"/>
</dbReference>
<dbReference type="InterPro" id="IPR034408">
    <property type="entry name" value="Sulphate/thiosulphate_BS"/>
</dbReference>
<dbReference type="CDD" id="cd01005">
    <property type="entry name" value="PBP2_CysP"/>
    <property type="match status" value="1"/>
</dbReference>
<dbReference type="SUPFAM" id="SSF53850">
    <property type="entry name" value="Periplasmic binding protein-like II"/>
    <property type="match status" value="1"/>
</dbReference>
<comment type="caution">
    <text evidence="6">The sequence shown here is derived from an EMBL/GenBank/DDBJ whole genome shotgun (WGS) entry which is preliminary data.</text>
</comment>
<dbReference type="RefSeq" id="WP_163456734.1">
    <property type="nucleotide sequence ID" value="NZ_JAAGOH010000006.1"/>
</dbReference>
<dbReference type="NCBIfam" id="NF008022">
    <property type="entry name" value="PRK10752.1"/>
    <property type="match status" value="1"/>
</dbReference>
<dbReference type="Proteomes" id="UP000484255">
    <property type="component" value="Unassembled WGS sequence"/>
</dbReference>
<evidence type="ECO:0000256" key="2">
    <source>
        <dbReference type="ARBA" id="ARBA00006099"/>
    </source>
</evidence>
<evidence type="ECO:0000313" key="6">
    <source>
        <dbReference type="EMBL" id="NDY90871.1"/>
    </source>
</evidence>
<accession>A0A7C9PGE3</accession>
<comment type="similarity">
    <text evidence="2">Belongs to the prokaryotic sulfate-binding protein family.</text>
</comment>
<dbReference type="Gene3D" id="3.40.190.10">
    <property type="entry name" value="Periplasmic binding protein-like II"/>
    <property type="match status" value="2"/>
</dbReference>
<evidence type="ECO:0000313" key="7">
    <source>
        <dbReference type="Proteomes" id="UP000484255"/>
    </source>
</evidence>
<dbReference type="EMBL" id="JAAGOH010000006">
    <property type="protein sequence ID" value="NDY90871.1"/>
    <property type="molecule type" value="Genomic_DNA"/>
</dbReference>
<comment type="subcellular location">
    <subcellularLocation>
        <location evidence="1">Periplasm</location>
    </subcellularLocation>
</comment>
<name>A0A7C9PGE3_9BURK</name>
<dbReference type="Pfam" id="PF13531">
    <property type="entry name" value="SBP_bac_11"/>
    <property type="match status" value="1"/>
</dbReference>
<organism evidence="6 7">
    <name type="scientific">Ideonella livida</name>
    <dbReference type="NCBI Taxonomy" id="2707176"/>
    <lineage>
        <taxon>Bacteria</taxon>
        <taxon>Pseudomonadati</taxon>
        <taxon>Pseudomonadota</taxon>
        <taxon>Betaproteobacteria</taxon>
        <taxon>Burkholderiales</taxon>
        <taxon>Sphaerotilaceae</taxon>
        <taxon>Ideonella</taxon>
    </lineage>
</organism>
<keyword evidence="7" id="KW-1185">Reference proteome</keyword>
<dbReference type="GO" id="GO:0042597">
    <property type="term" value="C:periplasmic space"/>
    <property type="evidence" value="ECO:0007669"/>
    <property type="project" value="UniProtKB-SubCell"/>
</dbReference>
<dbReference type="InterPro" id="IPR005669">
    <property type="entry name" value="Thiosulph/SO4-bd"/>
</dbReference>
<evidence type="ECO:0000256" key="4">
    <source>
        <dbReference type="ARBA" id="ARBA00022729"/>
    </source>
</evidence>
<dbReference type="NCBIfam" id="TIGR00971">
    <property type="entry name" value="3a0106s03"/>
    <property type="match status" value="1"/>
</dbReference>